<proteinExistence type="predicted"/>
<dbReference type="EMBL" id="JAHLQT010008269">
    <property type="protein sequence ID" value="KAG7173983.1"/>
    <property type="molecule type" value="Genomic_DNA"/>
</dbReference>
<dbReference type="AlphaFoldDB" id="A0A8J5N666"/>
<feature type="signal peptide" evidence="1">
    <location>
        <begin position="1"/>
        <end position="21"/>
    </location>
</feature>
<evidence type="ECO:0000256" key="1">
    <source>
        <dbReference type="SAM" id="SignalP"/>
    </source>
</evidence>
<evidence type="ECO:0000313" key="3">
    <source>
        <dbReference type="Proteomes" id="UP000747542"/>
    </source>
</evidence>
<accession>A0A8J5N666</accession>
<dbReference type="Proteomes" id="UP000747542">
    <property type="component" value="Unassembled WGS sequence"/>
</dbReference>
<protein>
    <submittedName>
        <fullName evidence="2">Uncharacterized protein</fullName>
    </submittedName>
</protein>
<dbReference type="OrthoDB" id="6335738at2759"/>
<comment type="caution">
    <text evidence="2">The sequence shown here is derived from an EMBL/GenBank/DDBJ whole genome shotgun (WGS) entry which is preliminary data.</text>
</comment>
<sequence length="180" mass="19867">MSASLTEVILALLVALCVATGEECPPGFFEAGGGCFHVGEQESVGPTMLDWEAARALCVNLVHKGWLVDLATFDSTDQLEGVSEQWSLIADKYDYEYPYMWVGIHKAEDQYVGVDGQAVSLFSNLWREGHPLEENEFAYLNDVTLTSAYSYGRLYVVSSPPAVIRRCMCRAKVVSLDANL</sequence>
<feature type="chain" id="PRO_5035194877" evidence="1">
    <location>
        <begin position="22"/>
        <end position="180"/>
    </location>
</feature>
<name>A0A8J5N666_HOMAM</name>
<keyword evidence="3" id="KW-1185">Reference proteome</keyword>
<reference evidence="2" key="1">
    <citation type="journal article" date="2021" name="Sci. Adv.">
        <title>The American lobster genome reveals insights on longevity, neural, and immune adaptations.</title>
        <authorList>
            <person name="Polinski J.M."/>
            <person name="Zimin A.V."/>
            <person name="Clark K.F."/>
            <person name="Kohn A.B."/>
            <person name="Sadowski N."/>
            <person name="Timp W."/>
            <person name="Ptitsyn A."/>
            <person name="Khanna P."/>
            <person name="Romanova D.Y."/>
            <person name="Williams P."/>
            <person name="Greenwood S.J."/>
            <person name="Moroz L.L."/>
            <person name="Walt D.R."/>
            <person name="Bodnar A.G."/>
        </authorList>
    </citation>
    <scope>NUCLEOTIDE SEQUENCE</scope>
    <source>
        <strain evidence="2">GMGI-L3</strain>
    </source>
</reference>
<keyword evidence="1" id="KW-0732">Signal</keyword>
<gene>
    <name evidence="2" type="ORF">Hamer_G025116</name>
</gene>
<evidence type="ECO:0000313" key="2">
    <source>
        <dbReference type="EMBL" id="KAG7173983.1"/>
    </source>
</evidence>
<organism evidence="2 3">
    <name type="scientific">Homarus americanus</name>
    <name type="common">American lobster</name>
    <dbReference type="NCBI Taxonomy" id="6706"/>
    <lineage>
        <taxon>Eukaryota</taxon>
        <taxon>Metazoa</taxon>
        <taxon>Ecdysozoa</taxon>
        <taxon>Arthropoda</taxon>
        <taxon>Crustacea</taxon>
        <taxon>Multicrustacea</taxon>
        <taxon>Malacostraca</taxon>
        <taxon>Eumalacostraca</taxon>
        <taxon>Eucarida</taxon>
        <taxon>Decapoda</taxon>
        <taxon>Pleocyemata</taxon>
        <taxon>Astacidea</taxon>
        <taxon>Nephropoidea</taxon>
        <taxon>Nephropidae</taxon>
        <taxon>Homarus</taxon>
    </lineage>
</organism>